<dbReference type="UniPathway" id="UPA00035">
    <property type="reaction ID" value="UER00043"/>
</dbReference>
<keyword evidence="6" id="KW-0822">Tryptophan biosynthesis</keyword>
<evidence type="ECO:0000259" key="9">
    <source>
        <dbReference type="Pfam" id="PF00218"/>
    </source>
</evidence>
<protein>
    <recommendedName>
        <fullName evidence="3">indole-3-glycerol-phosphate synthase</fullName>
        <ecNumber evidence="3">4.1.1.48</ecNumber>
    </recommendedName>
</protein>
<keyword evidence="8" id="KW-0456">Lyase</keyword>
<keyword evidence="10" id="KW-0328">Glycosyltransferase</keyword>
<comment type="pathway">
    <text evidence="2">Amino-acid biosynthesis; L-tryptophan biosynthesis; L-tryptophan from chorismate: step 4/5.</text>
</comment>
<dbReference type="PANTHER" id="PTHR22854:SF2">
    <property type="entry name" value="INDOLE-3-GLYCEROL-PHOSPHATE SYNTHASE"/>
    <property type="match status" value="1"/>
</dbReference>
<gene>
    <name evidence="10" type="ORF">B1B_13594</name>
</gene>
<dbReference type="GO" id="GO:0000162">
    <property type="term" value="P:L-tryptophan biosynthetic process"/>
    <property type="evidence" value="ECO:0007669"/>
    <property type="project" value="UniProtKB-UniPathway"/>
</dbReference>
<dbReference type="EMBL" id="AUZY01008951">
    <property type="protein sequence ID" value="EQD44245.1"/>
    <property type="molecule type" value="Genomic_DNA"/>
</dbReference>
<dbReference type="GO" id="GO:0004640">
    <property type="term" value="F:phosphoribosylanthranilate isomerase activity"/>
    <property type="evidence" value="ECO:0007669"/>
    <property type="project" value="TreeGrafter"/>
</dbReference>
<accession>T1AQB7</accession>
<evidence type="ECO:0000256" key="2">
    <source>
        <dbReference type="ARBA" id="ARBA00004696"/>
    </source>
</evidence>
<evidence type="ECO:0000256" key="6">
    <source>
        <dbReference type="ARBA" id="ARBA00022822"/>
    </source>
</evidence>
<name>T1AQB7_9ZZZZ</name>
<dbReference type="Gene3D" id="3.20.20.70">
    <property type="entry name" value="Aldolase class I"/>
    <property type="match status" value="1"/>
</dbReference>
<evidence type="ECO:0000313" key="10">
    <source>
        <dbReference type="EMBL" id="EQD44245.1"/>
    </source>
</evidence>
<dbReference type="InterPro" id="IPR011060">
    <property type="entry name" value="RibuloseP-bd_barrel"/>
</dbReference>
<evidence type="ECO:0000256" key="7">
    <source>
        <dbReference type="ARBA" id="ARBA00023141"/>
    </source>
</evidence>
<evidence type="ECO:0000256" key="3">
    <source>
        <dbReference type="ARBA" id="ARBA00012362"/>
    </source>
</evidence>
<sequence>MTPTGGFLRRMVAATRVAVAAPDYLAGLPPVPPRTPSSWRAAIRADGRPGGVVVEFKRRSPGASSPTLPDRSPRDFAARLAPAPVRAYSCLAAGPEFGGSLADVAALAAATDRPVLFKDFVVDPVQIEAAYRSGAAAVLLLARLATSGLLETPLSDLARAAHARGLEVVLEWHARAELRESADVPADVFAVNVRDLDSLELRRDVAAETIRAVADRRPLLGMSGVDGPRAARAFWDLGVDAILVGSAVARARDPAAFVRALVPADPRGGSP</sequence>
<keyword evidence="4" id="KW-0028">Amino-acid biosynthesis</keyword>
<dbReference type="PANTHER" id="PTHR22854">
    <property type="entry name" value="TRYPTOPHAN BIOSYNTHESIS PROTEIN"/>
    <property type="match status" value="1"/>
</dbReference>
<comment type="catalytic activity">
    <reaction evidence="1">
        <text>1-(2-carboxyphenylamino)-1-deoxy-D-ribulose 5-phosphate + H(+) = (1S,2R)-1-C-(indol-3-yl)glycerol 3-phosphate + CO2 + H2O</text>
        <dbReference type="Rhea" id="RHEA:23476"/>
        <dbReference type="ChEBI" id="CHEBI:15377"/>
        <dbReference type="ChEBI" id="CHEBI:15378"/>
        <dbReference type="ChEBI" id="CHEBI:16526"/>
        <dbReference type="ChEBI" id="CHEBI:58613"/>
        <dbReference type="ChEBI" id="CHEBI:58866"/>
        <dbReference type="EC" id="4.1.1.48"/>
    </reaction>
</comment>
<dbReference type="GO" id="GO:0016757">
    <property type="term" value="F:glycosyltransferase activity"/>
    <property type="evidence" value="ECO:0007669"/>
    <property type="project" value="UniProtKB-KW"/>
</dbReference>
<proteinExistence type="predicted"/>
<dbReference type="AlphaFoldDB" id="T1AQB7"/>
<feature type="domain" description="Indole-3-glycerol phosphate synthase" evidence="9">
    <location>
        <begin position="38"/>
        <end position="261"/>
    </location>
</feature>
<keyword evidence="5" id="KW-0210">Decarboxylase</keyword>
<keyword evidence="10" id="KW-0808">Transferase</keyword>
<evidence type="ECO:0000256" key="4">
    <source>
        <dbReference type="ARBA" id="ARBA00022605"/>
    </source>
</evidence>
<dbReference type="SUPFAM" id="SSF51366">
    <property type="entry name" value="Ribulose-phoshate binding barrel"/>
    <property type="match status" value="1"/>
</dbReference>
<reference evidence="10" key="2">
    <citation type="journal article" date="2014" name="ISME J.">
        <title>Microbial stratification in low pH oxic and suboxic macroscopic growths along an acid mine drainage.</title>
        <authorList>
            <person name="Mendez-Garcia C."/>
            <person name="Mesa V."/>
            <person name="Sprenger R.R."/>
            <person name="Richter M."/>
            <person name="Diez M.S."/>
            <person name="Solano J."/>
            <person name="Bargiela R."/>
            <person name="Golyshina O.V."/>
            <person name="Manteca A."/>
            <person name="Ramos J.L."/>
            <person name="Gallego J.R."/>
            <person name="Llorente I."/>
            <person name="Martins Dos Santos V.A."/>
            <person name="Jensen O.N."/>
            <person name="Pelaez A.I."/>
            <person name="Sanchez J."/>
            <person name="Ferrer M."/>
        </authorList>
    </citation>
    <scope>NUCLEOTIDE SEQUENCE</scope>
</reference>
<dbReference type="Pfam" id="PF00218">
    <property type="entry name" value="IGPS"/>
    <property type="match status" value="1"/>
</dbReference>
<evidence type="ECO:0000256" key="8">
    <source>
        <dbReference type="ARBA" id="ARBA00023239"/>
    </source>
</evidence>
<organism evidence="10">
    <name type="scientific">mine drainage metagenome</name>
    <dbReference type="NCBI Taxonomy" id="410659"/>
    <lineage>
        <taxon>unclassified sequences</taxon>
        <taxon>metagenomes</taxon>
        <taxon>ecological metagenomes</taxon>
    </lineage>
</organism>
<evidence type="ECO:0000256" key="1">
    <source>
        <dbReference type="ARBA" id="ARBA00001633"/>
    </source>
</evidence>
<dbReference type="InterPro" id="IPR013798">
    <property type="entry name" value="Indole-3-glycerol_P_synth_dom"/>
</dbReference>
<dbReference type="GO" id="GO:0004425">
    <property type="term" value="F:indole-3-glycerol-phosphate synthase activity"/>
    <property type="evidence" value="ECO:0007669"/>
    <property type="project" value="UniProtKB-EC"/>
</dbReference>
<evidence type="ECO:0000256" key="5">
    <source>
        <dbReference type="ARBA" id="ARBA00022793"/>
    </source>
</evidence>
<comment type="caution">
    <text evidence="10">The sequence shown here is derived from an EMBL/GenBank/DDBJ whole genome shotgun (WGS) entry which is preliminary data.</text>
</comment>
<dbReference type="InterPro" id="IPR013785">
    <property type="entry name" value="Aldolase_TIM"/>
</dbReference>
<reference evidence="10" key="1">
    <citation type="submission" date="2013-08" db="EMBL/GenBank/DDBJ databases">
        <authorList>
            <person name="Mendez C."/>
            <person name="Richter M."/>
            <person name="Ferrer M."/>
            <person name="Sanchez J."/>
        </authorList>
    </citation>
    <scope>NUCLEOTIDE SEQUENCE</scope>
</reference>
<dbReference type="EC" id="4.1.1.48" evidence="3"/>
<dbReference type="InterPro" id="IPR045186">
    <property type="entry name" value="Indole-3-glycerol_P_synth"/>
</dbReference>
<keyword evidence="7" id="KW-0057">Aromatic amino acid biosynthesis</keyword>